<gene>
    <name evidence="1" type="ORF">NP493_247g02080</name>
</gene>
<dbReference type="AlphaFoldDB" id="A0AAD9UD59"/>
<sequence length="442" mass="50692">MLAVAVYIISVSVVYMTHEATTREFLRPFLCRPNGISLAVGHTQLRQYQRWIELRSKENYTKIKRNLTQHIYKIHVIEPSIRCDDISVRLYELYNSTVTAGGSCFRVMSESFSQRDMCSYVDYFNGTYDVWCPAPPPGCAVVTIQLQYVDFEAYSEIIVPFNRTLLRREICPWNSSQRYQTPRHPNSPVTWVRDGANWTVTALQPVQRSTLHQEKAMCDCIEKTFDKFVMIGASHMRYKFDYLVTTCLGESALKHYDIKHGSASIRKRLHFISALRSDDFKPLWNGFLDGLHLTNRSVILFQTGCHDLGKPGHGHRLVLTMGLRLDVYVNTLVDMKRRADTLGFKMVVMTSPPYPDDGHLSRASRNNHNLAALSRLLQEKMSKHSIYVFDEFAELVVQQDKIPPVCGIHYICRLPGQGILGNVGMIAFQMLMTELCSTSKTR</sequence>
<accession>A0AAD9UD59</accession>
<protein>
    <submittedName>
        <fullName evidence="1">Uncharacterized protein</fullName>
    </submittedName>
</protein>
<dbReference type="Proteomes" id="UP001209878">
    <property type="component" value="Unassembled WGS sequence"/>
</dbReference>
<proteinExistence type="predicted"/>
<dbReference type="SUPFAM" id="SSF52266">
    <property type="entry name" value="SGNH hydrolase"/>
    <property type="match status" value="1"/>
</dbReference>
<dbReference type="EMBL" id="JAODUO010000246">
    <property type="protein sequence ID" value="KAK2185028.1"/>
    <property type="molecule type" value="Genomic_DNA"/>
</dbReference>
<organism evidence="1 2">
    <name type="scientific">Ridgeia piscesae</name>
    <name type="common">Tubeworm</name>
    <dbReference type="NCBI Taxonomy" id="27915"/>
    <lineage>
        <taxon>Eukaryota</taxon>
        <taxon>Metazoa</taxon>
        <taxon>Spiralia</taxon>
        <taxon>Lophotrochozoa</taxon>
        <taxon>Annelida</taxon>
        <taxon>Polychaeta</taxon>
        <taxon>Sedentaria</taxon>
        <taxon>Canalipalpata</taxon>
        <taxon>Sabellida</taxon>
        <taxon>Siboglinidae</taxon>
        <taxon>Ridgeia</taxon>
    </lineage>
</organism>
<keyword evidence="2" id="KW-1185">Reference proteome</keyword>
<reference evidence="1" key="1">
    <citation type="journal article" date="2023" name="Mol. Biol. Evol.">
        <title>Third-Generation Sequencing Reveals the Adaptive Role of the Epigenome in Three Deep-Sea Polychaetes.</title>
        <authorList>
            <person name="Perez M."/>
            <person name="Aroh O."/>
            <person name="Sun Y."/>
            <person name="Lan Y."/>
            <person name="Juniper S.K."/>
            <person name="Young C.R."/>
            <person name="Angers B."/>
            <person name="Qian P.Y."/>
        </authorList>
    </citation>
    <scope>NUCLEOTIDE SEQUENCE</scope>
    <source>
        <strain evidence="1">R07B-5</strain>
    </source>
</reference>
<evidence type="ECO:0000313" key="1">
    <source>
        <dbReference type="EMBL" id="KAK2185028.1"/>
    </source>
</evidence>
<comment type="caution">
    <text evidence="1">The sequence shown here is derived from an EMBL/GenBank/DDBJ whole genome shotgun (WGS) entry which is preliminary data.</text>
</comment>
<name>A0AAD9UD59_RIDPI</name>
<evidence type="ECO:0000313" key="2">
    <source>
        <dbReference type="Proteomes" id="UP001209878"/>
    </source>
</evidence>